<dbReference type="InterPro" id="IPR056337">
    <property type="entry name" value="LHD_YVC1"/>
</dbReference>
<reference evidence="5" key="2">
    <citation type="journal article" date="2023" name="IMA Fungus">
        <title>Comparative genomic study of the Penicillium genus elucidates a diverse pangenome and 15 lateral gene transfer events.</title>
        <authorList>
            <person name="Petersen C."/>
            <person name="Sorensen T."/>
            <person name="Nielsen M.R."/>
            <person name="Sondergaard T.E."/>
            <person name="Sorensen J.L."/>
            <person name="Fitzpatrick D.A."/>
            <person name="Frisvad J.C."/>
            <person name="Nielsen K.L."/>
        </authorList>
    </citation>
    <scope>NUCLEOTIDE SEQUENCE</scope>
    <source>
        <strain evidence="5">IBT 34128</strain>
    </source>
</reference>
<feature type="compositionally biased region" description="Polar residues" evidence="1">
    <location>
        <begin position="17"/>
        <end position="29"/>
    </location>
</feature>
<feature type="region of interest" description="Disordered" evidence="1">
    <location>
        <begin position="1038"/>
        <end position="1092"/>
    </location>
</feature>
<evidence type="ECO:0000259" key="4">
    <source>
        <dbReference type="Pfam" id="PF23317"/>
    </source>
</evidence>
<dbReference type="EMBL" id="JAPMSZ010000005">
    <property type="protein sequence ID" value="KAJ5102397.1"/>
    <property type="molecule type" value="Genomic_DNA"/>
</dbReference>
<dbReference type="OrthoDB" id="2373987at2759"/>
<comment type="caution">
    <text evidence="5">The sequence shown here is derived from an EMBL/GenBank/DDBJ whole genome shotgun (WGS) entry which is preliminary data.</text>
</comment>
<feature type="transmembrane region" description="Helical" evidence="2">
    <location>
        <begin position="465"/>
        <end position="487"/>
    </location>
</feature>
<feature type="domain" description="Calcium channel YVC1-like C-terminal transmembrane" evidence="4">
    <location>
        <begin position="336"/>
        <end position="641"/>
    </location>
</feature>
<feature type="transmembrane region" description="Helical" evidence="2">
    <location>
        <begin position="526"/>
        <end position="549"/>
    </location>
</feature>
<dbReference type="AlphaFoldDB" id="A0A9W9FLZ4"/>
<protein>
    <recommendedName>
        <fullName evidence="7">Ion transport domain-containing protein</fullName>
    </recommendedName>
</protein>
<feature type="compositionally biased region" description="Acidic residues" evidence="1">
    <location>
        <begin position="809"/>
        <end position="822"/>
    </location>
</feature>
<dbReference type="InterPro" id="IPR056336">
    <property type="entry name" value="YVC1_C"/>
</dbReference>
<dbReference type="RefSeq" id="XP_056513228.1">
    <property type="nucleotide sequence ID" value="XM_056655201.1"/>
</dbReference>
<keyword evidence="6" id="KW-1185">Reference proteome</keyword>
<feature type="transmembrane region" description="Helical" evidence="2">
    <location>
        <begin position="585"/>
        <end position="603"/>
    </location>
</feature>
<feature type="compositionally biased region" description="Basic and acidic residues" evidence="1">
    <location>
        <begin position="1074"/>
        <end position="1092"/>
    </location>
</feature>
<feature type="region of interest" description="Disordered" evidence="1">
    <location>
        <begin position="720"/>
        <end position="942"/>
    </location>
</feature>
<evidence type="ECO:0000313" key="6">
    <source>
        <dbReference type="Proteomes" id="UP001141434"/>
    </source>
</evidence>
<feature type="transmembrane region" description="Helical" evidence="2">
    <location>
        <begin position="384"/>
        <end position="407"/>
    </location>
</feature>
<reference evidence="5" key="1">
    <citation type="submission" date="2022-11" db="EMBL/GenBank/DDBJ databases">
        <authorList>
            <person name="Petersen C."/>
        </authorList>
    </citation>
    <scope>NUCLEOTIDE SEQUENCE</scope>
    <source>
        <strain evidence="5">IBT 34128</strain>
    </source>
</reference>
<feature type="compositionally biased region" description="Basic residues" evidence="1">
    <location>
        <begin position="1059"/>
        <end position="1073"/>
    </location>
</feature>
<evidence type="ECO:0000259" key="3">
    <source>
        <dbReference type="Pfam" id="PF23190"/>
    </source>
</evidence>
<keyword evidence="2" id="KW-0812">Transmembrane</keyword>
<feature type="compositionally biased region" description="Polar residues" evidence="1">
    <location>
        <begin position="760"/>
        <end position="771"/>
    </location>
</feature>
<feature type="compositionally biased region" description="Acidic residues" evidence="1">
    <location>
        <begin position="64"/>
        <end position="75"/>
    </location>
</feature>
<dbReference type="Pfam" id="PF23317">
    <property type="entry name" value="YVC1_C"/>
    <property type="match status" value="1"/>
</dbReference>
<feature type="transmembrane region" description="Helical" evidence="2">
    <location>
        <begin position="494"/>
        <end position="514"/>
    </location>
</feature>
<feature type="domain" description="YVC1 N-terminal linker helical" evidence="3">
    <location>
        <begin position="96"/>
        <end position="266"/>
    </location>
</feature>
<keyword evidence="2" id="KW-1133">Transmembrane helix</keyword>
<feature type="transmembrane region" description="Helical" evidence="2">
    <location>
        <begin position="427"/>
        <end position="445"/>
    </location>
</feature>
<accession>A0A9W9FLZ4</accession>
<feature type="compositionally biased region" description="Polar residues" evidence="1">
    <location>
        <begin position="787"/>
        <end position="805"/>
    </location>
</feature>
<feature type="transmembrane region" description="Helical" evidence="2">
    <location>
        <begin position="360"/>
        <end position="378"/>
    </location>
</feature>
<dbReference type="PANTHER" id="PTHR35859:SF4">
    <property type="entry name" value="MEMBRANE CHANNEL PROTEIN, PUTATIVE (AFU_ORTHOLOGUE AFUA_6G11300)-RELATED"/>
    <property type="match status" value="1"/>
</dbReference>
<evidence type="ECO:0000313" key="5">
    <source>
        <dbReference type="EMBL" id="KAJ5102397.1"/>
    </source>
</evidence>
<keyword evidence="2" id="KW-0472">Membrane</keyword>
<sequence length="1092" mass="122861">MLGSLLRPKHRRRHTEQSPLSSQFATRDNSPWVRAAATRGASRRAHIIDSEDDVPETEAMGEQWDGEEEGEEDGPVESTPLLPIFSASYLDVLPVYDITHAIRPLIADRCETTLTWDQLRSPQVSQFLIKPIQQKIMSAHFSRATLYALMANCLQFEKEIHINPGNSGTSQTRAMVSELLAIKLLKEYTTRELIDTLSYEFNPLQGQDSSAAWNLGPQGKRLVGSARVSCLEVAIRAQAKRFLAHPVVVQQLEAIWAGTIVFHSAADNLHRRLNRRPTARGLDYGTSPSPNADLMTDPGTGALRRSVTLYNPRDASLFKLSRLRVPRYRQFLSTLSFAVLLGLFLAVLTERSRRITSLEIVFWFWSAGFMLDEIVGFNEQGFSLYLMSFWNVFDLGILLLLFCYYCLRIYGTMLTHPRNDQVAGQAYDVLAANAVLLFPRLFSILDHYRYFSQLLIAFRIMASDLIAVFVLIVIACSGFFVAFLSFGDNHSPNAVAYGLFQMLMGFTPTAWSMWDEYNVLGKTILTLFLFICHFVVVTILITVLTNSFMRIVQNANQEHQFLFAVNAISMVKSDALFSYVAPTNVLAWIVTPFRYVMPFGQFIRLNRTIIKITHLPILFTICLYEKTILSARVVEPMDLVDAASHKNTPTRAQKWRPSRFRAFSTKVPRLVREPSVATYRKDQALEEVFRRTFADERMRGPTSSIREHQNHSVIKDWMQEVGSGPTHAPDEQDSVEVDHLEMRPRRVQFPFRKALASRPRNFTETTRSVASNPEERTSHLVGPASGTRRTGNSESPVRARQLSQHTDMEGDDELTSEDEGSNDDNKSSKNPGSDDSMPIGSSEKTTPKFYTSRPSTARLVSRRNSPTRRPKYTRTTSGITMLYNPVGSPNEGTEGRSTPPRPASDTSDDDRRPFVSTSADQGTVKRSPGVARTRTTPLGVNPMSVPELDGLYLSNRPTARPRPSLLFDLGSDLGDNKAVAGGFGAIPSSFNTQMAFATGGLRRDAPNQTQDMLSKLVLARMNNIEEGFREIIKEVKDLRRDGSSRSQSRADELRAVGREKKKRGEKKDPKKRRTDSQESRGSNEAEYPTKSD</sequence>
<evidence type="ECO:0000256" key="1">
    <source>
        <dbReference type="SAM" id="MobiDB-lite"/>
    </source>
</evidence>
<dbReference type="PANTHER" id="PTHR35859">
    <property type="entry name" value="NONSELECTIVE CATION CHANNEL PROTEIN"/>
    <property type="match status" value="1"/>
</dbReference>
<dbReference type="InterPro" id="IPR052971">
    <property type="entry name" value="TRP_calcium_channel"/>
</dbReference>
<evidence type="ECO:0008006" key="7">
    <source>
        <dbReference type="Google" id="ProtNLM"/>
    </source>
</evidence>
<dbReference type="GeneID" id="81394369"/>
<dbReference type="Pfam" id="PF23190">
    <property type="entry name" value="LHD_TRPY1"/>
    <property type="match status" value="1"/>
</dbReference>
<evidence type="ECO:0000256" key="2">
    <source>
        <dbReference type="SAM" id="Phobius"/>
    </source>
</evidence>
<feature type="region of interest" description="Disordered" evidence="1">
    <location>
        <begin position="1"/>
        <end position="77"/>
    </location>
</feature>
<dbReference type="Proteomes" id="UP001141434">
    <property type="component" value="Unassembled WGS sequence"/>
</dbReference>
<proteinExistence type="predicted"/>
<feature type="compositionally biased region" description="Basic and acidic residues" evidence="1">
    <location>
        <begin position="1038"/>
        <end position="1058"/>
    </location>
</feature>
<feature type="transmembrane region" description="Helical" evidence="2">
    <location>
        <begin position="331"/>
        <end position="348"/>
    </location>
</feature>
<feature type="compositionally biased region" description="Polar residues" evidence="1">
    <location>
        <begin position="842"/>
        <end position="855"/>
    </location>
</feature>
<name>A0A9W9FLZ4_9EURO</name>
<organism evidence="5 6">
    <name type="scientific">Penicillium alfredii</name>
    <dbReference type="NCBI Taxonomy" id="1506179"/>
    <lineage>
        <taxon>Eukaryota</taxon>
        <taxon>Fungi</taxon>
        <taxon>Dikarya</taxon>
        <taxon>Ascomycota</taxon>
        <taxon>Pezizomycotina</taxon>
        <taxon>Eurotiomycetes</taxon>
        <taxon>Eurotiomycetidae</taxon>
        <taxon>Eurotiales</taxon>
        <taxon>Aspergillaceae</taxon>
        <taxon>Penicillium</taxon>
    </lineage>
</organism>
<gene>
    <name evidence="5" type="ORF">NUU61_004619</name>
</gene>